<evidence type="ECO:0000313" key="2">
    <source>
        <dbReference type="Proteomes" id="UP000530850"/>
    </source>
</evidence>
<name>A0A7W5D038_9ACTN</name>
<gene>
    <name evidence="1" type="ORF">FHR31_000057</name>
</gene>
<comment type="caution">
    <text evidence="1">The sequence shown here is derived from an EMBL/GenBank/DDBJ whole genome shotgun (WGS) entry which is preliminary data.</text>
</comment>
<accession>A0A7W5D038</accession>
<dbReference type="EMBL" id="JACHYA010000001">
    <property type="protein sequence ID" value="MBB3170277.1"/>
    <property type="molecule type" value="Genomic_DNA"/>
</dbReference>
<proteinExistence type="predicted"/>
<protein>
    <submittedName>
        <fullName evidence="1">Uncharacterized protein</fullName>
    </submittedName>
</protein>
<evidence type="ECO:0000313" key="1">
    <source>
        <dbReference type="EMBL" id="MBB3170277.1"/>
    </source>
</evidence>
<dbReference type="Proteomes" id="UP000530850">
    <property type="component" value="Unassembled WGS sequence"/>
</dbReference>
<reference evidence="1 2" key="1">
    <citation type="submission" date="2020-08" db="EMBL/GenBank/DDBJ databases">
        <title>Sequencing the genomes of 1000 actinobacteria strains.</title>
        <authorList>
            <person name="Klenk H.-P."/>
        </authorList>
    </citation>
    <scope>NUCLEOTIDE SEQUENCE [LARGE SCALE GENOMIC DNA]</scope>
    <source>
        <strain evidence="1 2">DSM 22242</strain>
    </source>
</reference>
<organism evidence="1 2">
    <name type="scientific">Parvibacter caecicola</name>
    <dbReference type="NCBI Taxonomy" id="747645"/>
    <lineage>
        <taxon>Bacteria</taxon>
        <taxon>Bacillati</taxon>
        <taxon>Actinomycetota</taxon>
        <taxon>Coriobacteriia</taxon>
        <taxon>Coriobacteriales</taxon>
        <taxon>Coriobacteriaceae</taxon>
        <taxon>Parvibacter</taxon>
    </lineage>
</organism>
<dbReference type="AlphaFoldDB" id="A0A7W5D038"/>
<sequence length="213" mass="22825">MSLGIKPRFVTADEFCAKKDLSSEQVGDKNAGFPRIGGGSGRFALNNAFFCQMLLGKTEVFDGKSSRRDKTALYSGRVQGARGVRGARGCCAAVEFAPQGEPHRARCEILRCRGGTEARHGICSAGGHAEARCGICVAGLAPRVEPLEIRCAVCAAGRAHRGSLRGLGCRAAYGKRVQWVRGHIRMWCEVKMLTIRNRTGRGVLARCVCVGTA</sequence>